<dbReference type="OrthoDB" id="496606at2759"/>
<evidence type="ECO:0000313" key="2">
    <source>
        <dbReference type="Proteomes" id="UP000001568"/>
    </source>
</evidence>
<dbReference type="GeneID" id="5002095"/>
<gene>
    <name evidence="1" type="ORF">OSTLU_31496</name>
</gene>
<dbReference type="AlphaFoldDB" id="A4RWY0"/>
<keyword evidence="2" id="KW-1185">Reference proteome</keyword>
<dbReference type="Gramene" id="ABO95949">
    <property type="protein sequence ID" value="ABO95949"/>
    <property type="gene ID" value="OSTLU_31496"/>
</dbReference>
<organism evidence="1 2">
    <name type="scientific">Ostreococcus lucimarinus (strain CCE9901)</name>
    <dbReference type="NCBI Taxonomy" id="436017"/>
    <lineage>
        <taxon>Eukaryota</taxon>
        <taxon>Viridiplantae</taxon>
        <taxon>Chlorophyta</taxon>
        <taxon>Mamiellophyceae</taxon>
        <taxon>Mamiellales</taxon>
        <taxon>Bathycoccaceae</taxon>
        <taxon>Ostreococcus</taxon>
    </lineage>
</organism>
<sequence>MQIVDSTTSEYMRRRDEAASFKCSGGMFDCDSDRREYARAQTERLRARIATRDPEMDAEEVSPCTVEDPCTDNVLQAALAGVQGLTTSEKLEKMGRPTDAVNSSSQYFGF</sequence>
<accession>A4RWY0</accession>
<dbReference type="RefSeq" id="XP_001417656.1">
    <property type="nucleotide sequence ID" value="XM_001417619.1"/>
</dbReference>
<protein>
    <submittedName>
        <fullName evidence="1">Uncharacterized protein</fullName>
    </submittedName>
</protein>
<dbReference type="HOGENOM" id="CLU_2175248_0_0_1"/>
<dbReference type="EMBL" id="CP000585">
    <property type="protein sequence ID" value="ABO95949.1"/>
    <property type="molecule type" value="Genomic_DNA"/>
</dbReference>
<proteinExistence type="predicted"/>
<evidence type="ECO:0000313" key="1">
    <source>
        <dbReference type="EMBL" id="ABO95949.1"/>
    </source>
</evidence>
<dbReference type="KEGG" id="olu:OSTLU_31496"/>
<dbReference type="Proteomes" id="UP000001568">
    <property type="component" value="Chromosome 5"/>
</dbReference>
<name>A4RWY0_OSTLU</name>
<dbReference type="OMA" id="EDPCTDN"/>
<reference evidence="1 2" key="1">
    <citation type="journal article" date="2007" name="Proc. Natl. Acad. Sci. U.S.A.">
        <title>The tiny eukaryote Ostreococcus provides genomic insights into the paradox of plankton speciation.</title>
        <authorList>
            <person name="Palenik B."/>
            <person name="Grimwood J."/>
            <person name="Aerts A."/>
            <person name="Rouze P."/>
            <person name="Salamov A."/>
            <person name="Putnam N."/>
            <person name="Dupont C."/>
            <person name="Jorgensen R."/>
            <person name="Derelle E."/>
            <person name="Rombauts S."/>
            <person name="Zhou K."/>
            <person name="Otillar R."/>
            <person name="Merchant S.S."/>
            <person name="Podell S."/>
            <person name="Gaasterland T."/>
            <person name="Napoli C."/>
            <person name="Gendler K."/>
            <person name="Manuell A."/>
            <person name="Tai V."/>
            <person name="Vallon O."/>
            <person name="Piganeau G."/>
            <person name="Jancek S."/>
            <person name="Heijde M."/>
            <person name="Jabbari K."/>
            <person name="Bowler C."/>
            <person name="Lohr M."/>
            <person name="Robbens S."/>
            <person name="Werner G."/>
            <person name="Dubchak I."/>
            <person name="Pazour G.J."/>
            <person name="Ren Q."/>
            <person name="Paulsen I."/>
            <person name="Delwiche C."/>
            <person name="Schmutz J."/>
            <person name="Rokhsar D."/>
            <person name="Van de Peer Y."/>
            <person name="Moreau H."/>
            <person name="Grigoriev I.V."/>
        </authorList>
    </citation>
    <scope>NUCLEOTIDE SEQUENCE [LARGE SCALE GENOMIC DNA]</scope>
    <source>
        <strain evidence="1 2">CCE9901</strain>
    </source>
</reference>